<proteinExistence type="predicted"/>
<gene>
    <name evidence="2" type="ORF">CN678_26400</name>
</gene>
<organism evidence="2">
    <name type="scientific">Bacillus toyonensis</name>
    <dbReference type="NCBI Taxonomy" id="155322"/>
    <lineage>
        <taxon>Bacteria</taxon>
        <taxon>Bacillati</taxon>
        <taxon>Bacillota</taxon>
        <taxon>Bacilli</taxon>
        <taxon>Bacillales</taxon>
        <taxon>Bacillaceae</taxon>
        <taxon>Bacillus</taxon>
        <taxon>Bacillus cereus group</taxon>
    </lineage>
</organism>
<evidence type="ECO:0000256" key="1">
    <source>
        <dbReference type="SAM" id="Phobius"/>
    </source>
</evidence>
<dbReference type="NCBIfam" id="TIGR01167">
    <property type="entry name" value="LPXTG_anchor"/>
    <property type="match status" value="1"/>
</dbReference>
<keyword evidence="1" id="KW-1133">Transmembrane helix</keyword>
<dbReference type="EMBL" id="NUEH01000064">
    <property type="protein sequence ID" value="PEI82932.1"/>
    <property type="molecule type" value="Genomic_DNA"/>
</dbReference>
<comment type="caution">
    <text evidence="2">The sequence shown here is derived from an EMBL/GenBank/DDBJ whole genome shotgun (WGS) entry which is preliminary data.</text>
</comment>
<keyword evidence="1" id="KW-0812">Transmembrane</keyword>
<feature type="transmembrane region" description="Helical" evidence="1">
    <location>
        <begin position="16"/>
        <end position="36"/>
    </location>
</feature>
<evidence type="ECO:0000313" key="2">
    <source>
        <dbReference type="EMBL" id="PEI82932.1"/>
    </source>
</evidence>
<keyword evidence="1" id="KW-0472">Membrane</keyword>
<dbReference type="AlphaFoldDB" id="A0AB73QZ44"/>
<protein>
    <submittedName>
        <fullName evidence="2">Adhesin</fullName>
    </submittedName>
</protein>
<reference evidence="2" key="1">
    <citation type="submission" date="2017-09" db="EMBL/GenBank/DDBJ databases">
        <title>Large-scale bioinformatics analysis of Bacillus genomes uncovers conserved roles of natural products in bacterial physiology.</title>
        <authorList>
            <consortium name="Agbiome Team Llc"/>
            <person name="Bleich R.M."/>
            <person name="Kirk G.J."/>
            <person name="Santa Maria K.C."/>
            <person name="Allen S.E."/>
            <person name="Farag S."/>
            <person name="Shank E.A."/>
            <person name="Bowers A."/>
        </authorList>
    </citation>
    <scope>NUCLEOTIDE SEQUENCE</scope>
    <source>
        <strain evidence="2">AFS005430</strain>
    </source>
</reference>
<sequence length="44" mass="4762">MEIYLPTTGGKAENPYIRWIGLASVVLGLIGAVFAVRIRTKAQS</sequence>
<accession>A0AB73QZ44</accession>
<dbReference type="Proteomes" id="UP000220969">
    <property type="component" value="Unassembled WGS sequence"/>
</dbReference>
<name>A0AB73QZ44_9BACI</name>